<keyword evidence="14" id="KW-1185">Reference proteome</keyword>
<reference evidence="13" key="1">
    <citation type="submission" date="2020-05" db="EMBL/GenBank/DDBJ databases">
        <title>Mycena genomes resolve the evolution of fungal bioluminescence.</title>
        <authorList>
            <person name="Tsai I.J."/>
        </authorList>
    </citation>
    <scope>NUCLEOTIDE SEQUENCE</scope>
    <source>
        <strain evidence="13">110903Hualien_Pintung</strain>
    </source>
</reference>
<feature type="transmembrane region" description="Helical" evidence="11">
    <location>
        <begin position="129"/>
        <end position="150"/>
    </location>
</feature>
<dbReference type="InterPro" id="IPR001708">
    <property type="entry name" value="YidC/ALB3/OXA1/COX18"/>
</dbReference>
<dbReference type="GO" id="GO:0005743">
    <property type="term" value="C:mitochondrial inner membrane"/>
    <property type="evidence" value="ECO:0007669"/>
    <property type="project" value="UniProtKB-SubCell"/>
</dbReference>
<feature type="compositionally biased region" description="Polar residues" evidence="10">
    <location>
        <begin position="398"/>
        <end position="408"/>
    </location>
</feature>
<evidence type="ECO:0000256" key="6">
    <source>
        <dbReference type="ARBA" id="ARBA00022989"/>
    </source>
</evidence>
<protein>
    <submittedName>
        <fullName evidence="13">Inner membrane protein</fullName>
    </submittedName>
</protein>
<feature type="transmembrane region" description="Helical" evidence="11">
    <location>
        <begin position="251"/>
        <end position="269"/>
    </location>
</feature>
<keyword evidence="6 11" id="KW-1133">Transmembrane helix</keyword>
<dbReference type="GO" id="GO:0032979">
    <property type="term" value="P:protein insertion into mitochondrial inner membrane from matrix"/>
    <property type="evidence" value="ECO:0007669"/>
    <property type="project" value="TreeGrafter"/>
</dbReference>
<evidence type="ECO:0000256" key="5">
    <source>
        <dbReference type="ARBA" id="ARBA00022946"/>
    </source>
</evidence>
<dbReference type="Proteomes" id="UP000613580">
    <property type="component" value="Unassembled WGS sequence"/>
</dbReference>
<evidence type="ECO:0000313" key="13">
    <source>
        <dbReference type="EMBL" id="KAF7321106.1"/>
    </source>
</evidence>
<evidence type="ECO:0000259" key="12">
    <source>
        <dbReference type="Pfam" id="PF02096"/>
    </source>
</evidence>
<feature type="compositionally biased region" description="Polar residues" evidence="10">
    <location>
        <begin position="420"/>
        <end position="435"/>
    </location>
</feature>
<dbReference type="AlphaFoldDB" id="A0A8H6WL49"/>
<evidence type="ECO:0000256" key="10">
    <source>
        <dbReference type="SAM" id="MobiDB-lite"/>
    </source>
</evidence>
<gene>
    <name evidence="13" type="ORF">HMN09_00198300</name>
</gene>
<keyword evidence="8 11" id="KW-0472">Membrane</keyword>
<comment type="similarity">
    <text evidence="2 9">Belongs to the OXA1/ALB3/YidC family.</text>
</comment>
<organism evidence="13 14">
    <name type="scientific">Mycena chlorophos</name>
    <name type="common">Agaric fungus</name>
    <name type="synonym">Agaricus chlorophos</name>
    <dbReference type="NCBI Taxonomy" id="658473"/>
    <lineage>
        <taxon>Eukaryota</taxon>
        <taxon>Fungi</taxon>
        <taxon>Dikarya</taxon>
        <taxon>Basidiomycota</taxon>
        <taxon>Agaricomycotina</taxon>
        <taxon>Agaricomycetes</taxon>
        <taxon>Agaricomycetidae</taxon>
        <taxon>Agaricales</taxon>
        <taxon>Marasmiineae</taxon>
        <taxon>Mycenaceae</taxon>
        <taxon>Mycena</taxon>
    </lineage>
</organism>
<feature type="region of interest" description="Disordered" evidence="10">
    <location>
        <begin position="373"/>
        <end position="435"/>
    </location>
</feature>
<evidence type="ECO:0000256" key="3">
    <source>
        <dbReference type="ARBA" id="ARBA00022692"/>
    </source>
</evidence>
<feature type="transmembrane region" description="Helical" evidence="11">
    <location>
        <begin position="304"/>
        <end position="322"/>
    </location>
</feature>
<dbReference type="GO" id="GO:0032977">
    <property type="term" value="F:membrane insertase activity"/>
    <property type="evidence" value="ECO:0007669"/>
    <property type="project" value="InterPro"/>
</dbReference>
<dbReference type="PANTHER" id="PTHR12428">
    <property type="entry name" value="OXA1"/>
    <property type="match status" value="1"/>
</dbReference>
<feature type="transmembrane region" description="Helical" evidence="11">
    <location>
        <begin position="281"/>
        <end position="298"/>
    </location>
</feature>
<evidence type="ECO:0000256" key="7">
    <source>
        <dbReference type="ARBA" id="ARBA00023128"/>
    </source>
</evidence>
<comment type="caution">
    <text evidence="13">The sequence shown here is derived from an EMBL/GenBank/DDBJ whole genome shotgun (WGS) entry which is preliminary data.</text>
</comment>
<dbReference type="InterPro" id="IPR028055">
    <property type="entry name" value="YidC/Oxa/ALB_C"/>
</dbReference>
<evidence type="ECO:0000313" key="14">
    <source>
        <dbReference type="Proteomes" id="UP000613580"/>
    </source>
</evidence>
<comment type="subcellular location">
    <subcellularLocation>
        <location evidence="9">Membrane</location>
        <topology evidence="9">Multi-pass membrane protein</topology>
    </subcellularLocation>
    <subcellularLocation>
        <location evidence="1">Mitochondrion inner membrane</location>
        <topology evidence="1">Multi-pass membrane protein</topology>
    </subcellularLocation>
</comment>
<keyword evidence="3 9" id="KW-0812">Transmembrane</keyword>
<evidence type="ECO:0000256" key="9">
    <source>
        <dbReference type="RuleBase" id="RU003945"/>
    </source>
</evidence>
<keyword evidence="5" id="KW-0809">Transit peptide</keyword>
<evidence type="ECO:0000256" key="8">
    <source>
        <dbReference type="ARBA" id="ARBA00023136"/>
    </source>
</evidence>
<evidence type="ECO:0000256" key="4">
    <source>
        <dbReference type="ARBA" id="ARBA00022792"/>
    </source>
</evidence>
<dbReference type="OrthoDB" id="2148490at2759"/>
<sequence length="435" mass="47323">MNPLLRRGCLRLSAKRSPGVSFPLVGPRLLSTLILRPNSPKPLDTRWRGLRWNSTVPAAAAAAAPTPPAVTETAASSIDALADSMAPVISAIPPIQSGDFAALGLCHWTPVGLIQYSFETINVLTGMPWFYTIIAGAVFWRLAIWPLSVVGARHAALMRPAQPKISEAVERMKKARDMSDTVGMQRASMDMAKARKESGASMLMMMLPTLQLPISIGMFFAVRRMCELPVMQLTQSGFDWLPDLTVPDPTYIIPVALIVSGNIMLQLSVRDMDASNTSMGHLMNLIRVLTVGAFFWMINFPAGLSLALLVTSVVSAAQILALRVPAVRRAFNIPALTGPAFRMPTLRETVRYYLSLPQQSGLKKKGFMTTPKIAPYVPPTATSTPKQPKTLEELARQAQANAGPSSLFETPEPKPARKPASTTKKATQARQKNKK</sequence>
<feature type="domain" description="Membrane insertase YidC/Oxa/ALB C-terminal" evidence="12">
    <location>
        <begin position="129"/>
        <end position="320"/>
    </location>
</feature>
<name>A0A8H6WL49_MYCCL</name>
<proteinExistence type="inferred from homology"/>
<feature type="transmembrane region" description="Helical" evidence="11">
    <location>
        <begin position="199"/>
        <end position="222"/>
    </location>
</feature>
<keyword evidence="4" id="KW-0999">Mitochondrion inner membrane</keyword>
<keyword evidence="7" id="KW-0496">Mitochondrion</keyword>
<dbReference type="PANTHER" id="PTHR12428:SF66">
    <property type="entry name" value="MITOCHONDRIAL INNER MEMBRANE PROTEIN OXA1L"/>
    <property type="match status" value="1"/>
</dbReference>
<dbReference type="CDD" id="cd20069">
    <property type="entry name" value="5TM_Oxa1-like"/>
    <property type="match status" value="1"/>
</dbReference>
<dbReference type="Pfam" id="PF02096">
    <property type="entry name" value="60KD_IMP"/>
    <property type="match status" value="1"/>
</dbReference>
<evidence type="ECO:0000256" key="1">
    <source>
        <dbReference type="ARBA" id="ARBA00004448"/>
    </source>
</evidence>
<evidence type="ECO:0000256" key="11">
    <source>
        <dbReference type="SAM" id="Phobius"/>
    </source>
</evidence>
<dbReference type="EMBL" id="JACAZE010000002">
    <property type="protein sequence ID" value="KAF7321106.1"/>
    <property type="molecule type" value="Genomic_DNA"/>
</dbReference>
<evidence type="ECO:0000256" key="2">
    <source>
        <dbReference type="ARBA" id="ARBA00009877"/>
    </source>
</evidence>
<accession>A0A8H6WL49</accession>